<organism evidence="1 2">
    <name type="scientific">Pistacia atlantica</name>
    <dbReference type="NCBI Taxonomy" id="434234"/>
    <lineage>
        <taxon>Eukaryota</taxon>
        <taxon>Viridiplantae</taxon>
        <taxon>Streptophyta</taxon>
        <taxon>Embryophyta</taxon>
        <taxon>Tracheophyta</taxon>
        <taxon>Spermatophyta</taxon>
        <taxon>Magnoliopsida</taxon>
        <taxon>eudicotyledons</taxon>
        <taxon>Gunneridae</taxon>
        <taxon>Pentapetalae</taxon>
        <taxon>rosids</taxon>
        <taxon>malvids</taxon>
        <taxon>Sapindales</taxon>
        <taxon>Anacardiaceae</taxon>
        <taxon>Pistacia</taxon>
    </lineage>
</organism>
<evidence type="ECO:0000313" key="1">
    <source>
        <dbReference type="EMBL" id="KAJ0081211.1"/>
    </source>
</evidence>
<comment type="caution">
    <text evidence="1">The sequence shown here is derived from an EMBL/GenBank/DDBJ whole genome shotgun (WGS) entry which is preliminary data.</text>
</comment>
<keyword evidence="2" id="KW-1185">Reference proteome</keyword>
<evidence type="ECO:0000313" key="2">
    <source>
        <dbReference type="Proteomes" id="UP001164250"/>
    </source>
</evidence>
<gene>
    <name evidence="1" type="ORF">Patl1_10664</name>
</gene>
<proteinExistence type="predicted"/>
<dbReference type="EMBL" id="CM047908">
    <property type="protein sequence ID" value="KAJ0081211.1"/>
    <property type="molecule type" value="Genomic_DNA"/>
</dbReference>
<protein>
    <submittedName>
        <fullName evidence="1">Uncharacterized protein</fullName>
    </submittedName>
</protein>
<sequence length="217" mass="24507">MSHHIATYHTYLTLGRQVLWVNWSRGIRTTPHFQSQNAERIVEESESEYEETRYAGLEATKPGEKPRVVFIGTGWGAWQFLKGLYTKIYDVVCISPRDHMVFTPLLASTCVGTLEFRSVAENVSRSSCTGIVPDKYEVAERQGGLFDKKIGRQYGSKAFSDPIPQRIVDGTNNEIVRPLSPHLPIYKPQLNSTSSILNRISGAYLAGCKRHMTLKKE</sequence>
<name>A0ACC1A5Z8_9ROSI</name>
<accession>A0ACC1A5Z8</accession>
<dbReference type="Proteomes" id="UP001164250">
    <property type="component" value="Chromosome 12"/>
</dbReference>
<reference evidence="2" key="1">
    <citation type="journal article" date="2023" name="G3 (Bethesda)">
        <title>Genome assembly and association tests identify interacting loci associated with vigor, precocity, and sex in interspecific pistachio rootstocks.</title>
        <authorList>
            <person name="Palmer W."/>
            <person name="Jacygrad E."/>
            <person name="Sagayaradj S."/>
            <person name="Cavanaugh K."/>
            <person name="Han R."/>
            <person name="Bertier L."/>
            <person name="Beede B."/>
            <person name="Kafkas S."/>
            <person name="Golino D."/>
            <person name="Preece J."/>
            <person name="Michelmore R."/>
        </authorList>
    </citation>
    <scope>NUCLEOTIDE SEQUENCE [LARGE SCALE GENOMIC DNA]</scope>
</reference>